<dbReference type="PROSITE" id="PS50949">
    <property type="entry name" value="HTH_GNTR"/>
    <property type="match status" value="1"/>
</dbReference>
<dbReference type="SUPFAM" id="SSF48008">
    <property type="entry name" value="GntR ligand-binding domain-like"/>
    <property type="match status" value="1"/>
</dbReference>
<evidence type="ECO:0000259" key="4">
    <source>
        <dbReference type="PROSITE" id="PS50949"/>
    </source>
</evidence>
<dbReference type="Pfam" id="PF00392">
    <property type="entry name" value="GntR"/>
    <property type="match status" value="1"/>
</dbReference>
<dbReference type="Pfam" id="PF07729">
    <property type="entry name" value="FCD"/>
    <property type="match status" value="1"/>
</dbReference>
<organism evidence="5 6">
    <name type="scientific">Microbaculum marinum</name>
    <dbReference type="NCBI Taxonomy" id="1764581"/>
    <lineage>
        <taxon>Bacteria</taxon>
        <taxon>Pseudomonadati</taxon>
        <taxon>Pseudomonadota</taxon>
        <taxon>Alphaproteobacteria</taxon>
        <taxon>Hyphomicrobiales</taxon>
        <taxon>Tepidamorphaceae</taxon>
        <taxon>Microbaculum</taxon>
    </lineage>
</organism>
<evidence type="ECO:0000313" key="5">
    <source>
        <dbReference type="EMBL" id="MEJ8570442.1"/>
    </source>
</evidence>
<dbReference type="PANTHER" id="PTHR43537">
    <property type="entry name" value="TRANSCRIPTIONAL REGULATOR, GNTR FAMILY"/>
    <property type="match status" value="1"/>
</dbReference>
<dbReference type="Gene3D" id="1.20.120.530">
    <property type="entry name" value="GntR ligand-binding domain-like"/>
    <property type="match status" value="1"/>
</dbReference>
<dbReference type="Proteomes" id="UP001378188">
    <property type="component" value="Unassembled WGS sequence"/>
</dbReference>
<comment type="caution">
    <text evidence="5">The sequence shown here is derived from an EMBL/GenBank/DDBJ whole genome shotgun (WGS) entry which is preliminary data.</text>
</comment>
<dbReference type="RefSeq" id="WP_340328171.1">
    <property type="nucleotide sequence ID" value="NZ_JAZHOF010000001.1"/>
</dbReference>
<keyword evidence="1" id="KW-0805">Transcription regulation</keyword>
<dbReference type="InterPro" id="IPR036390">
    <property type="entry name" value="WH_DNA-bd_sf"/>
</dbReference>
<dbReference type="Gene3D" id="1.10.10.10">
    <property type="entry name" value="Winged helix-like DNA-binding domain superfamily/Winged helix DNA-binding domain"/>
    <property type="match status" value="1"/>
</dbReference>
<accession>A0AAW9RJU5</accession>
<dbReference type="SMART" id="SM00345">
    <property type="entry name" value="HTH_GNTR"/>
    <property type="match status" value="1"/>
</dbReference>
<dbReference type="GO" id="GO:0003700">
    <property type="term" value="F:DNA-binding transcription factor activity"/>
    <property type="evidence" value="ECO:0007669"/>
    <property type="project" value="InterPro"/>
</dbReference>
<gene>
    <name evidence="5" type="ORF">V3328_03105</name>
</gene>
<keyword evidence="6" id="KW-1185">Reference proteome</keyword>
<protein>
    <submittedName>
        <fullName evidence="5">GntR family transcriptional regulator</fullName>
    </submittedName>
</protein>
<proteinExistence type="predicted"/>
<dbReference type="PANTHER" id="PTHR43537:SF39">
    <property type="entry name" value="HTH-TYPE TRANSCRIPTIONAL REGULATOR MCBR"/>
    <property type="match status" value="1"/>
</dbReference>
<dbReference type="InterPro" id="IPR008920">
    <property type="entry name" value="TF_FadR/GntR_C"/>
</dbReference>
<keyword evidence="3" id="KW-0804">Transcription</keyword>
<name>A0AAW9RJU5_9HYPH</name>
<dbReference type="AlphaFoldDB" id="A0AAW9RJU5"/>
<dbReference type="InterPro" id="IPR000524">
    <property type="entry name" value="Tscrpt_reg_HTH_GntR"/>
</dbReference>
<dbReference type="InterPro" id="IPR036388">
    <property type="entry name" value="WH-like_DNA-bd_sf"/>
</dbReference>
<evidence type="ECO:0000256" key="3">
    <source>
        <dbReference type="ARBA" id="ARBA00023163"/>
    </source>
</evidence>
<evidence type="ECO:0000256" key="2">
    <source>
        <dbReference type="ARBA" id="ARBA00023125"/>
    </source>
</evidence>
<evidence type="ECO:0000256" key="1">
    <source>
        <dbReference type="ARBA" id="ARBA00023015"/>
    </source>
</evidence>
<dbReference type="SUPFAM" id="SSF46785">
    <property type="entry name" value="Winged helix' DNA-binding domain"/>
    <property type="match status" value="1"/>
</dbReference>
<keyword evidence="2" id="KW-0238">DNA-binding</keyword>
<feature type="domain" description="HTH gntR-type" evidence="4">
    <location>
        <begin position="15"/>
        <end position="82"/>
    </location>
</feature>
<dbReference type="SMART" id="SM00895">
    <property type="entry name" value="FCD"/>
    <property type="match status" value="1"/>
</dbReference>
<reference evidence="5 6" key="1">
    <citation type="submission" date="2024-02" db="EMBL/GenBank/DDBJ databases">
        <title>Genome analysis and characterization of Microbaculum marinisediminis sp. nov., isolated from marine sediment.</title>
        <authorList>
            <person name="Du Z.-J."/>
            <person name="Ye Y.-Q."/>
            <person name="Zhang Z.-R."/>
            <person name="Yuan S.-M."/>
            <person name="Zhang X.-Y."/>
        </authorList>
    </citation>
    <scope>NUCLEOTIDE SEQUENCE [LARGE SCALE GENOMIC DNA]</scope>
    <source>
        <strain evidence="5 6">SDUM1044001</strain>
    </source>
</reference>
<evidence type="ECO:0000313" key="6">
    <source>
        <dbReference type="Proteomes" id="UP001378188"/>
    </source>
</evidence>
<sequence>MAVRHQGYETPTRGDSLAEQVYRQLSNALLSGAFAPRERINIRRLAEEIGVSVTPVRESVLRLIADGVLQTNEKNAIFVPELAEAEIQEIFAIRRFLEGDLAEAAARHLTAEDTEFLATTQNEFLAAMAQEDYREVLRCNSLFHFRIYERADLPVHLRIVESLWLRIGPTLHHMYPILQRDRTGHQSHENIIDQVRKRDPQALRAAIVTDLDFSEGALRQYLEQVVQQPRRRPVSKVR</sequence>
<dbReference type="InterPro" id="IPR011711">
    <property type="entry name" value="GntR_C"/>
</dbReference>
<dbReference type="GO" id="GO:0003677">
    <property type="term" value="F:DNA binding"/>
    <property type="evidence" value="ECO:0007669"/>
    <property type="project" value="UniProtKB-KW"/>
</dbReference>
<dbReference type="EMBL" id="JAZHOF010000001">
    <property type="protein sequence ID" value="MEJ8570442.1"/>
    <property type="molecule type" value="Genomic_DNA"/>
</dbReference>